<proteinExistence type="predicted"/>
<dbReference type="EMBL" id="UINC01002112">
    <property type="protein sequence ID" value="SUZ93028.1"/>
    <property type="molecule type" value="Genomic_DNA"/>
</dbReference>
<sequence length="50" mass="5694">MLIFTAYRNITLIGQGRFLVRYSAIGSLSIYYPDEELGTPLAKKTFMGYI</sequence>
<gene>
    <name evidence="1" type="ORF">METZ01_LOCUS45882</name>
</gene>
<evidence type="ECO:0000313" key="1">
    <source>
        <dbReference type="EMBL" id="SUZ93028.1"/>
    </source>
</evidence>
<accession>A0A381RPY4</accession>
<organism evidence="1">
    <name type="scientific">marine metagenome</name>
    <dbReference type="NCBI Taxonomy" id="408172"/>
    <lineage>
        <taxon>unclassified sequences</taxon>
        <taxon>metagenomes</taxon>
        <taxon>ecological metagenomes</taxon>
    </lineage>
</organism>
<reference evidence="1" key="1">
    <citation type="submission" date="2018-05" db="EMBL/GenBank/DDBJ databases">
        <authorList>
            <person name="Lanie J.A."/>
            <person name="Ng W.-L."/>
            <person name="Kazmierczak K.M."/>
            <person name="Andrzejewski T.M."/>
            <person name="Davidsen T.M."/>
            <person name="Wayne K.J."/>
            <person name="Tettelin H."/>
            <person name="Glass J.I."/>
            <person name="Rusch D."/>
            <person name="Podicherti R."/>
            <person name="Tsui H.-C.T."/>
            <person name="Winkler M.E."/>
        </authorList>
    </citation>
    <scope>NUCLEOTIDE SEQUENCE</scope>
</reference>
<name>A0A381RPY4_9ZZZZ</name>
<dbReference type="AlphaFoldDB" id="A0A381RPY4"/>
<protein>
    <submittedName>
        <fullName evidence="1">Uncharacterized protein</fullName>
    </submittedName>
</protein>